<dbReference type="RefSeq" id="XP_049142497.1">
    <property type="nucleotide sequence ID" value="XM_049285354.1"/>
</dbReference>
<accession>A0A9Q8SNY0</accession>
<dbReference type="GeneID" id="73340364"/>
<dbReference type="EMBL" id="CP019475">
    <property type="protein sequence ID" value="UQC80869.1"/>
    <property type="molecule type" value="Genomic_DNA"/>
</dbReference>
<gene>
    <name evidence="2" type="ORF">CLUP02_06354</name>
</gene>
<name>A0A9Q8SNY0_9PEZI</name>
<protein>
    <submittedName>
        <fullName evidence="2">Uncharacterized protein</fullName>
    </submittedName>
</protein>
<keyword evidence="3" id="KW-1185">Reference proteome</keyword>
<dbReference type="AlphaFoldDB" id="A0A9Q8SNY0"/>
<dbReference type="Proteomes" id="UP000830671">
    <property type="component" value="Chromosome 3"/>
</dbReference>
<organism evidence="2 3">
    <name type="scientific">Colletotrichum lupini</name>
    <dbReference type="NCBI Taxonomy" id="145971"/>
    <lineage>
        <taxon>Eukaryota</taxon>
        <taxon>Fungi</taxon>
        <taxon>Dikarya</taxon>
        <taxon>Ascomycota</taxon>
        <taxon>Pezizomycotina</taxon>
        <taxon>Sordariomycetes</taxon>
        <taxon>Hypocreomycetidae</taxon>
        <taxon>Glomerellales</taxon>
        <taxon>Glomerellaceae</taxon>
        <taxon>Colletotrichum</taxon>
        <taxon>Colletotrichum acutatum species complex</taxon>
    </lineage>
</organism>
<dbReference type="KEGG" id="clup:CLUP02_06354"/>
<evidence type="ECO:0000256" key="1">
    <source>
        <dbReference type="SAM" id="MobiDB-lite"/>
    </source>
</evidence>
<proteinExistence type="predicted"/>
<feature type="compositionally biased region" description="Polar residues" evidence="1">
    <location>
        <begin position="102"/>
        <end position="111"/>
    </location>
</feature>
<evidence type="ECO:0000313" key="3">
    <source>
        <dbReference type="Proteomes" id="UP000830671"/>
    </source>
</evidence>
<feature type="region of interest" description="Disordered" evidence="1">
    <location>
        <begin position="102"/>
        <end position="122"/>
    </location>
</feature>
<evidence type="ECO:0000313" key="2">
    <source>
        <dbReference type="EMBL" id="UQC80869.1"/>
    </source>
</evidence>
<sequence>MGTLALRTWSLGGAMLVQSGNDQRWPNDLKPKLDCSQAFWTLRTGDLATADHAWPPGGFLQWQLGNAKAVFAARWPTFHVGTVHTLAYSTYRTPDTKTNQYFPSSPTSSISLGPADPPVDSAPGCREHVARRLYPATTFDVNGFGSQRWTFLILWLDENRPN</sequence>
<reference evidence="2" key="1">
    <citation type="journal article" date="2021" name="Mol. Plant Microbe Interact.">
        <title>Complete Genome Sequence of the Plant-Pathogenic Fungus Colletotrichum lupini.</title>
        <authorList>
            <person name="Baroncelli R."/>
            <person name="Pensec F."/>
            <person name="Da Lio D."/>
            <person name="Boufleur T."/>
            <person name="Vicente I."/>
            <person name="Sarrocco S."/>
            <person name="Picot A."/>
            <person name="Baraldi E."/>
            <person name="Sukno S."/>
            <person name="Thon M."/>
            <person name="Le Floch G."/>
        </authorList>
    </citation>
    <scope>NUCLEOTIDE SEQUENCE</scope>
    <source>
        <strain evidence="2">IMI 504893</strain>
    </source>
</reference>